<dbReference type="EMBL" id="FTPU01000025">
    <property type="protein sequence ID" value="SIT97555.1"/>
    <property type="molecule type" value="Genomic_DNA"/>
</dbReference>
<dbReference type="Proteomes" id="UP000187261">
    <property type="component" value="Unassembled WGS sequence"/>
</dbReference>
<keyword evidence="3" id="KW-1185">Reference proteome</keyword>
<name>A0A1U7PVH7_9FLAO</name>
<dbReference type="OrthoDB" id="1257922at2"/>
<keyword evidence="1" id="KW-0732">Signal</keyword>
<dbReference type="RefSeq" id="WP_143746003.1">
    <property type="nucleotide sequence ID" value="NZ_FTPU01000025.1"/>
</dbReference>
<accession>A0A1U7PVH7</accession>
<evidence type="ECO:0000256" key="1">
    <source>
        <dbReference type="SAM" id="SignalP"/>
    </source>
</evidence>
<proteinExistence type="predicted"/>
<dbReference type="STRING" id="1121284.SAMN05660493_02275"/>
<evidence type="ECO:0000313" key="2">
    <source>
        <dbReference type="EMBL" id="SIT97555.1"/>
    </source>
</evidence>
<dbReference type="AlphaFoldDB" id="A0A1U7PVH7"/>
<evidence type="ECO:0000313" key="3">
    <source>
        <dbReference type="Proteomes" id="UP000187261"/>
    </source>
</evidence>
<reference evidence="3" key="1">
    <citation type="submission" date="2016-10" db="EMBL/GenBank/DDBJ databases">
        <authorList>
            <person name="Varghese N."/>
            <person name="Submissions S."/>
        </authorList>
    </citation>
    <scope>NUCLEOTIDE SEQUENCE [LARGE SCALE GENOMIC DNA]</scope>
    <source>
        <strain evidence="3">DSM 19482</strain>
    </source>
</reference>
<feature type="signal peptide" evidence="1">
    <location>
        <begin position="1"/>
        <end position="19"/>
    </location>
</feature>
<feature type="chain" id="PRO_5012188707" evidence="1">
    <location>
        <begin position="20"/>
        <end position="175"/>
    </location>
</feature>
<protein>
    <submittedName>
        <fullName evidence="2">Uncharacterized protein</fullName>
    </submittedName>
</protein>
<gene>
    <name evidence="2" type="ORF">SAMN05660493_02275</name>
</gene>
<sequence>MKKKVLFLLLSLNFSLVFCQNWFLLTSSNDHKYYVKDLLPSSDDDKIWVKQVSNKVEYFPNEKVKKAIIERELVTWKINCSAKKLGLERVIIYDKKGNVLRDLKEDFVILEDVIPDSVGESLLNNLCQWTKNNIFRSKFIIYSNKGGVASFEEFNSVASTVSSEDLDELINSTQP</sequence>
<organism evidence="2 3">
    <name type="scientific">Epilithonimonas bovis DSM 19482</name>
    <dbReference type="NCBI Taxonomy" id="1121284"/>
    <lineage>
        <taxon>Bacteria</taxon>
        <taxon>Pseudomonadati</taxon>
        <taxon>Bacteroidota</taxon>
        <taxon>Flavobacteriia</taxon>
        <taxon>Flavobacteriales</taxon>
        <taxon>Weeksellaceae</taxon>
        <taxon>Chryseobacterium group</taxon>
        <taxon>Epilithonimonas</taxon>
    </lineage>
</organism>